<feature type="domain" description="Methylated-DNA-[protein]-cysteine S-methyltransferase DNA binding" evidence="2">
    <location>
        <begin position="18"/>
        <end position="96"/>
    </location>
</feature>
<dbReference type="Gene3D" id="1.10.10.10">
    <property type="entry name" value="Winged helix-like DNA-binding domain superfamily/Winged helix DNA-binding domain"/>
    <property type="match status" value="1"/>
</dbReference>
<evidence type="ECO:0000256" key="1">
    <source>
        <dbReference type="ARBA" id="ARBA00022763"/>
    </source>
</evidence>
<dbReference type="PANTHER" id="PTHR42942:SF1">
    <property type="entry name" value="ALKYLTRANSFERASE-LIKE PROTEIN 1"/>
    <property type="match status" value="1"/>
</dbReference>
<dbReference type="GO" id="GO:0006281">
    <property type="term" value="P:DNA repair"/>
    <property type="evidence" value="ECO:0007669"/>
    <property type="project" value="InterPro"/>
</dbReference>
<dbReference type="SUPFAM" id="SSF46767">
    <property type="entry name" value="Methylated DNA-protein cysteine methyltransferase, C-terminal domain"/>
    <property type="match status" value="1"/>
</dbReference>
<dbReference type="InterPro" id="IPR036217">
    <property type="entry name" value="MethylDNA_cys_MeTrfase_DNAb"/>
</dbReference>
<keyword evidence="4" id="KW-1185">Reference proteome</keyword>
<dbReference type="AlphaFoldDB" id="A0A1G6YY90"/>
<protein>
    <submittedName>
        <fullName evidence="3">Methylated-DNA-protein-cysteine methyltransferase related protein</fullName>
    </submittedName>
</protein>
<dbReference type="InterPro" id="IPR036388">
    <property type="entry name" value="WH-like_DNA-bd_sf"/>
</dbReference>
<keyword evidence="1" id="KW-0227">DNA damage</keyword>
<evidence type="ECO:0000313" key="4">
    <source>
        <dbReference type="Proteomes" id="UP000199603"/>
    </source>
</evidence>
<dbReference type="RefSeq" id="WP_245680056.1">
    <property type="nucleotide sequence ID" value="NZ_FNAG01000011.1"/>
</dbReference>
<sequence>MPDRPASVDQPDVMSRRAAILGAVRAIPRGEVRSYAEVARAAGWPRHARLVARLLSESEASGLPWHRVLRADGCIAFPKGSPAWLEQARLLRAEGVEVIDGRGRRPAGREKSEATLDAALWGDA</sequence>
<dbReference type="Proteomes" id="UP000199603">
    <property type="component" value="Unassembled WGS sequence"/>
</dbReference>
<organism evidence="3 4">
    <name type="scientific">Aquimonas voraii</name>
    <dbReference type="NCBI Taxonomy" id="265719"/>
    <lineage>
        <taxon>Bacteria</taxon>
        <taxon>Pseudomonadati</taxon>
        <taxon>Pseudomonadota</taxon>
        <taxon>Gammaproteobacteria</taxon>
        <taxon>Lysobacterales</taxon>
        <taxon>Lysobacteraceae</taxon>
        <taxon>Aquimonas</taxon>
    </lineage>
</organism>
<keyword evidence="3" id="KW-0489">Methyltransferase</keyword>
<dbReference type="CDD" id="cd06445">
    <property type="entry name" value="ATase"/>
    <property type="match status" value="1"/>
</dbReference>
<gene>
    <name evidence="3" type="ORF">SAMN04488509_11191</name>
</gene>
<dbReference type="EMBL" id="FNAG01000011">
    <property type="protein sequence ID" value="SDD95318.1"/>
    <property type="molecule type" value="Genomic_DNA"/>
</dbReference>
<evidence type="ECO:0000313" key="3">
    <source>
        <dbReference type="EMBL" id="SDD95318.1"/>
    </source>
</evidence>
<proteinExistence type="predicted"/>
<dbReference type="PANTHER" id="PTHR42942">
    <property type="entry name" value="6-O-METHYLGUANINE DNA METHYLTRANSFERASE"/>
    <property type="match status" value="1"/>
</dbReference>
<evidence type="ECO:0000259" key="2">
    <source>
        <dbReference type="Pfam" id="PF01035"/>
    </source>
</evidence>
<dbReference type="GO" id="GO:0008168">
    <property type="term" value="F:methyltransferase activity"/>
    <property type="evidence" value="ECO:0007669"/>
    <property type="project" value="UniProtKB-KW"/>
</dbReference>
<dbReference type="InterPro" id="IPR014048">
    <property type="entry name" value="MethylDNA_cys_MeTrfase_DNA-bd"/>
</dbReference>
<dbReference type="Pfam" id="PF01035">
    <property type="entry name" value="DNA_binding_1"/>
    <property type="match status" value="1"/>
</dbReference>
<name>A0A1G6YY90_9GAMM</name>
<accession>A0A1G6YY90</accession>
<keyword evidence="3" id="KW-0808">Transferase</keyword>
<dbReference type="InterPro" id="IPR052520">
    <property type="entry name" value="ATL_DNA_repair"/>
</dbReference>
<dbReference type="GO" id="GO:0032259">
    <property type="term" value="P:methylation"/>
    <property type="evidence" value="ECO:0007669"/>
    <property type="project" value="UniProtKB-KW"/>
</dbReference>
<reference evidence="3 4" key="1">
    <citation type="submission" date="2016-10" db="EMBL/GenBank/DDBJ databases">
        <authorList>
            <person name="de Groot N.N."/>
        </authorList>
    </citation>
    <scope>NUCLEOTIDE SEQUENCE [LARGE SCALE GENOMIC DNA]</scope>
    <source>
        <strain evidence="3 4">DSM 16957</strain>
    </source>
</reference>